<proteinExistence type="predicted"/>
<gene>
    <name evidence="3" type="ORF">ACFFK8_10970</name>
</gene>
<dbReference type="SUPFAM" id="SSF53756">
    <property type="entry name" value="UDP-Glycosyltransferase/glycogen phosphorylase"/>
    <property type="match status" value="1"/>
</dbReference>
<accession>A0ABV5ZLP1</accession>
<organism evidence="3 4">
    <name type="scientific">Hallella seregens ATCC 51272</name>
    <dbReference type="NCBI Taxonomy" id="1336250"/>
    <lineage>
        <taxon>Bacteria</taxon>
        <taxon>Pseudomonadati</taxon>
        <taxon>Bacteroidota</taxon>
        <taxon>Bacteroidia</taxon>
        <taxon>Bacteroidales</taxon>
        <taxon>Prevotellaceae</taxon>
        <taxon>Hallella</taxon>
    </lineage>
</organism>
<dbReference type="InterPro" id="IPR051199">
    <property type="entry name" value="LPS_LOS_Heptosyltrfase"/>
</dbReference>
<reference evidence="3 4" key="1">
    <citation type="submission" date="2024-09" db="EMBL/GenBank/DDBJ databases">
        <authorList>
            <person name="Sun Q."/>
            <person name="Mori K."/>
        </authorList>
    </citation>
    <scope>NUCLEOTIDE SEQUENCE [LARGE SCALE GENOMIC DNA]</scope>
    <source>
        <strain evidence="3 4">ATCC 51272</strain>
    </source>
</reference>
<sequence length="348" mass="39653">MKILIVRFRQLGDTVLSTPLFNTLHATFPEASIDLVLNDRIAPLLAGHPAIRRIHAFSEAERHNMARYLPRVWQIVHREHYDVIIDQFTTFYSQLFALFSPSTRYRIAVDKWYSRLMSNYTLPKCGRGSMVDHNINMAAPLEAIRPLQRDRHISLSITARELESMRSYLEGCGLDLSRPIILMGVTAKLSSKTWAEDRMAWVIDRFTGRYPDAQIIFNYAPGAEETNARRIYNRLADGRNVFIDVQTRSPRELFALAHFICFYFGNEGGARHIVHAAGKPSLVICAPNSLKSTWIPQDEVPAEGVSADDFGPTDGLPPARRYDMITKEEVWRQLEKAFSLLPASVCKD</sequence>
<dbReference type="PANTHER" id="PTHR30160:SF7">
    <property type="entry name" value="ADP-HEPTOSE--LPS HEPTOSYLTRANSFERASE 2"/>
    <property type="match status" value="1"/>
</dbReference>
<keyword evidence="1" id="KW-0328">Glycosyltransferase</keyword>
<keyword evidence="2" id="KW-0808">Transferase</keyword>
<dbReference type="RefSeq" id="WP_005845370.1">
    <property type="nucleotide sequence ID" value="NZ_JBHLZF010000002.1"/>
</dbReference>
<dbReference type="Proteomes" id="UP001589688">
    <property type="component" value="Unassembled WGS sequence"/>
</dbReference>
<evidence type="ECO:0000256" key="1">
    <source>
        <dbReference type="ARBA" id="ARBA00022676"/>
    </source>
</evidence>
<dbReference type="Pfam" id="PF01075">
    <property type="entry name" value="Glyco_transf_9"/>
    <property type="match status" value="1"/>
</dbReference>
<name>A0ABV5ZLP1_9BACT</name>
<dbReference type="PANTHER" id="PTHR30160">
    <property type="entry name" value="TETRAACYLDISACCHARIDE 4'-KINASE-RELATED"/>
    <property type="match status" value="1"/>
</dbReference>
<evidence type="ECO:0000313" key="4">
    <source>
        <dbReference type="Proteomes" id="UP001589688"/>
    </source>
</evidence>
<dbReference type="EMBL" id="JBHLZF010000002">
    <property type="protein sequence ID" value="MFB9898297.1"/>
    <property type="molecule type" value="Genomic_DNA"/>
</dbReference>
<comment type="caution">
    <text evidence="3">The sequence shown here is derived from an EMBL/GenBank/DDBJ whole genome shotgun (WGS) entry which is preliminary data.</text>
</comment>
<protein>
    <submittedName>
        <fullName evidence="3">Glycosyltransferase family 9 protein</fullName>
    </submittedName>
</protein>
<evidence type="ECO:0000313" key="3">
    <source>
        <dbReference type="EMBL" id="MFB9898297.1"/>
    </source>
</evidence>
<dbReference type="Gene3D" id="3.40.50.2000">
    <property type="entry name" value="Glycogen Phosphorylase B"/>
    <property type="match status" value="2"/>
</dbReference>
<keyword evidence="4" id="KW-1185">Reference proteome</keyword>
<dbReference type="InterPro" id="IPR002201">
    <property type="entry name" value="Glyco_trans_9"/>
</dbReference>
<evidence type="ECO:0000256" key="2">
    <source>
        <dbReference type="ARBA" id="ARBA00022679"/>
    </source>
</evidence>
<dbReference type="CDD" id="cd03789">
    <property type="entry name" value="GT9_LPS_heptosyltransferase"/>
    <property type="match status" value="1"/>
</dbReference>